<proteinExistence type="predicted"/>
<name>A0A6B0UEQ7_IXORI</name>
<accession>A0A6B0UEQ7</accession>
<protein>
    <submittedName>
        <fullName evidence="1">Putative secreted protein</fullName>
    </submittedName>
</protein>
<dbReference type="EMBL" id="GIFC01005891">
    <property type="protein sequence ID" value="MXU87974.1"/>
    <property type="molecule type" value="Transcribed_RNA"/>
</dbReference>
<reference evidence="1" key="1">
    <citation type="submission" date="2019-12" db="EMBL/GenBank/DDBJ databases">
        <title>An insight into the sialome of adult female Ixodes ricinus ticks feeding for 6 days.</title>
        <authorList>
            <person name="Perner J."/>
            <person name="Ribeiro J.M.C."/>
        </authorList>
    </citation>
    <scope>NUCLEOTIDE SEQUENCE</scope>
    <source>
        <strain evidence="1">Semi-engorged</strain>
        <tissue evidence="1">Salivary glands</tissue>
    </source>
</reference>
<organism evidence="1">
    <name type="scientific">Ixodes ricinus</name>
    <name type="common">Common tick</name>
    <name type="synonym">Acarus ricinus</name>
    <dbReference type="NCBI Taxonomy" id="34613"/>
    <lineage>
        <taxon>Eukaryota</taxon>
        <taxon>Metazoa</taxon>
        <taxon>Ecdysozoa</taxon>
        <taxon>Arthropoda</taxon>
        <taxon>Chelicerata</taxon>
        <taxon>Arachnida</taxon>
        <taxon>Acari</taxon>
        <taxon>Parasitiformes</taxon>
        <taxon>Ixodida</taxon>
        <taxon>Ixodoidea</taxon>
        <taxon>Ixodidae</taxon>
        <taxon>Ixodinae</taxon>
        <taxon>Ixodes</taxon>
    </lineage>
</organism>
<evidence type="ECO:0000313" key="1">
    <source>
        <dbReference type="EMBL" id="MXU87974.1"/>
    </source>
</evidence>
<dbReference type="AlphaFoldDB" id="A0A6B0UEQ7"/>
<sequence>MWRSCVAPPLQHRVWLCTGWVDGLLERVYCQVFVGYPKKQLQVCEPASRFKCLVCRVAKLFGKWGPLPCRCPRACPRIQSTTGELSERISQSVKYHCHR</sequence>